<protein>
    <submittedName>
        <fullName evidence="1">DUF2804 domain-containing protein</fullName>
    </submittedName>
</protein>
<proteinExistence type="predicted"/>
<accession>A0ABV7TVF7</accession>
<comment type="caution">
    <text evidence="1">The sequence shown here is derived from an EMBL/GenBank/DDBJ whole genome shotgun (WGS) entry which is preliminary data.</text>
</comment>
<dbReference type="EMBL" id="JBHRYH010000021">
    <property type="protein sequence ID" value="MFC3626742.1"/>
    <property type="molecule type" value="Genomic_DNA"/>
</dbReference>
<gene>
    <name evidence="1" type="ORF">ACFOKJ_11475</name>
</gene>
<dbReference type="Pfam" id="PF10974">
    <property type="entry name" value="DUF2804"/>
    <property type="match status" value="1"/>
</dbReference>
<dbReference type="InterPro" id="IPR021243">
    <property type="entry name" value="DUF2804"/>
</dbReference>
<reference evidence="2" key="1">
    <citation type="journal article" date="2019" name="Int. J. Syst. Evol. Microbiol.">
        <title>The Global Catalogue of Microorganisms (GCM) 10K type strain sequencing project: providing services to taxonomists for standard genome sequencing and annotation.</title>
        <authorList>
            <consortium name="The Broad Institute Genomics Platform"/>
            <consortium name="The Broad Institute Genome Sequencing Center for Infectious Disease"/>
            <person name="Wu L."/>
            <person name="Ma J."/>
        </authorList>
    </citation>
    <scope>NUCLEOTIDE SEQUENCE [LARGE SCALE GENOMIC DNA]</scope>
    <source>
        <strain evidence="2">KCTC 42195</strain>
    </source>
</reference>
<dbReference type="PANTHER" id="PTHR35868:SF4">
    <property type="entry name" value="DUF2804 DOMAIN-CONTAINING PROTEIN"/>
    <property type="match status" value="1"/>
</dbReference>
<dbReference type="PANTHER" id="PTHR35868">
    <property type="entry name" value="DUF2804 DOMAIN-CONTAINING PROTEIN-RELATED"/>
    <property type="match status" value="1"/>
</dbReference>
<dbReference type="RefSeq" id="WP_390279664.1">
    <property type="nucleotide sequence ID" value="NZ_JBHRYH010000021.1"/>
</dbReference>
<name>A0ABV7TVF7_9NEIS</name>
<organism evidence="1 2">
    <name type="scientific">Vogesella amnigena</name>
    <dbReference type="NCBI Taxonomy" id="1507449"/>
    <lineage>
        <taxon>Bacteria</taxon>
        <taxon>Pseudomonadati</taxon>
        <taxon>Pseudomonadota</taxon>
        <taxon>Betaproteobacteria</taxon>
        <taxon>Neisseriales</taxon>
        <taxon>Chromobacteriaceae</taxon>
        <taxon>Vogesella</taxon>
    </lineage>
</organism>
<evidence type="ECO:0000313" key="2">
    <source>
        <dbReference type="Proteomes" id="UP001595636"/>
    </source>
</evidence>
<evidence type="ECO:0000313" key="1">
    <source>
        <dbReference type="EMBL" id="MFC3626742.1"/>
    </source>
</evidence>
<dbReference type="Proteomes" id="UP001595636">
    <property type="component" value="Unassembled WGS sequence"/>
</dbReference>
<keyword evidence="2" id="KW-1185">Reference proteome</keyword>
<sequence length="338" mass="36969">MIHSVPVAMEPTLLPAAPPRLVHERGVPAFGMYRGIVPQLCWRSLPLPLLSRLTRKLHHKRWQYAAFAHDDFLIGVAVVDVGWAGSAFAYLFDRRQQCLLAEVDFTGAPLLHCRVDNQAFGDATFRRGSDCIAFRHAGTRLELTINTRPLRLAAHITLPAANSVLAAIAPANWQAHATHKSGALTCSGYAECNGRRLPLDACHTSLDASNGLLARDTSWRWASAHAGPLGFNLQAGYMGDAENAVWLEGVPWRVAAARFEFDAAKPLAPWHIHTDDGCVALTFTPEGARHGDKNLLLASSRYVQPVGRFDGHLVHPSSGVVYPVQALAGVTEDHHSRW</sequence>